<reference evidence="4" key="3">
    <citation type="submission" date="2016-10" db="EMBL/GenBank/DDBJ databases">
        <authorList>
            <person name="de Groot N.N."/>
        </authorList>
    </citation>
    <scope>NUCLEOTIDE SEQUENCE [LARGE SCALE GENOMIC DNA]</scope>
    <source>
        <strain evidence="4">DSM 16632</strain>
    </source>
</reference>
<gene>
    <name evidence="4" type="ORF">SAMN02910297_00663</name>
    <name evidence="3" type="ORF">YLM1_0264</name>
</gene>
<protein>
    <recommendedName>
        <fullName evidence="7">Zinc-ribbon domain-containing protein</fullName>
    </recommendedName>
</protein>
<keyword evidence="5" id="KW-1185">Reference proteome</keyword>
<evidence type="ECO:0000313" key="6">
    <source>
        <dbReference type="Proteomes" id="UP000183442"/>
    </source>
</evidence>
<dbReference type="PATRIC" id="fig|294671.3.peg.265"/>
<evidence type="ECO:0000256" key="2">
    <source>
        <dbReference type="SAM" id="Phobius"/>
    </source>
</evidence>
<sequence length="362" mass="39753">MVKYCQECGNSSYDSAPICGNCGAKLPPKSEANSRPPKLDGITKQKAVVKDREESIFSGKSSSFGKRLSKKLGSFDLTKFSNTTKEKKAKESAIETQKTSKLSFSRTATEGFKHKDTGIKDPAKKFSTQKTEEKTKKIKKETPKKDSKKQEVPKKDKVKPKIIKKSEKTSGSSLNLRKIGIAAIIIIIILLIAGIGLNGIQNQTTDEVKNYTDGIISFDYSGNWSMYNNTNQNSNSSDIAFKTKDNTLIGFTTIQSDDITYEKILSDVNTTAHSLNGELVEYKNVDVGGVPSLEMTISTADQGYSRYICTLRDGVYYSFVINNGKSSNSNITALNTTEIQNMINSISFPTTNREGVDGAEIA</sequence>
<dbReference type="Proteomes" id="UP000183442">
    <property type="component" value="Unassembled WGS sequence"/>
</dbReference>
<dbReference type="GeneID" id="28488564"/>
<dbReference type="EMBL" id="FOTL01000007">
    <property type="protein sequence ID" value="SFL35472.1"/>
    <property type="molecule type" value="Genomic_DNA"/>
</dbReference>
<dbReference type="AlphaFoldDB" id="A0A126QYD8"/>
<evidence type="ECO:0000313" key="4">
    <source>
        <dbReference type="EMBL" id="SFL35472.1"/>
    </source>
</evidence>
<feature type="region of interest" description="Disordered" evidence="1">
    <location>
        <begin position="28"/>
        <end position="47"/>
    </location>
</feature>
<dbReference type="EMBL" id="CP014265">
    <property type="protein sequence ID" value="AMK14824.1"/>
    <property type="molecule type" value="Genomic_DNA"/>
</dbReference>
<evidence type="ECO:0000313" key="5">
    <source>
        <dbReference type="Proteomes" id="UP000066376"/>
    </source>
</evidence>
<reference evidence="6" key="4">
    <citation type="submission" date="2016-10" db="EMBL/GenBank/DDBJ databases">
        <authorList>
            <person name="Varghese N."/>
        </authorList>
    </citation>
    <scope>NUCLEOTIDE SEQUENCE [LARGE SCALE GENOMIC DNA]</scope>
    <source>
        <strain evidence="6">DSM 16632</strain>
    </source>
</reference>
<evidence type="ECO:0000256" key="1">
    <source>
        <dbReference type="SAM" id="MobiDB-lite"/>
    </source>
</evidence>
<organism evidence="3 5">
    <name type="scientific">Methanobrevibacter olleyae</name>
    <dbReference type="NCBI Taxonomy" id="294671"/>
    <lineage>
        <taxon>Archaea</taxon>
        <taxon>Methanobacteriati</taxon>
        <taxon>Methanobacteriota</taxon>
        <taxon>Methanomada group</taxon>
        <taxon>Methanobacteria</taxon>
        <taxon>Methanobacteriales</taxon>
        <taxon>Methanobacteriaceae</taxon>
        <taxon>Methanobrevibacter</taxon>
    </lineage>
</organism>
<evidence type="ECO:0008006" key="7">
    <source>
        <dbReference type="Google" id="ProtNLM"/>
    </source>
</evidence>
<accession>A0A126QYD8</accession>
<keyword evidence="2" id="KW-1133">Transmembrane helix</keyword>
<feature type="compositionally biased region" description="Basic and acidic residues" evidence="1">
    <location>
        <begin position="111"/>
        <end position="155"/>
    </location>
</feature>
<dbReference type="KEGG" id="mol:YLM1_0264"/>
<feature type="region of interest" description="Disordered" evidence="1">
    <location>
        <begin position="105"/>
        <end position="164"/>
    </location>
</feature>
<keyword evidence="2" id="KW-0812">Transmembrane</keyword>
<reference evidence="3 5" key="1">
    <citation type="journal article" date="2016" name="Genome Announc.">
        <title>Draft Genome Sequence of the Rumen Methanogen Methanobrevibacter olleyae YLM1.</title>
        <authorList>
            <person name="Kelly W.J."/>
            <person name="Li D."/>
            <person name="Lambie S.C."/>
            <person name="Cox F."/>
            <person name="Attwood G.T."/>
            <person name="Altermann E."/>
            <person name="Leahy S.C."/>
        </authorList>
    </citation>
    <scope>NUCLEOTIDE SEQUENCE [LARGE SCALE GENOMIC DNA]</scope>
    <source>
        <strain evidence="3 5">YLM1</strain>
    </source>
</reference>
<dbReference type="RefSeq" id="WP_067145563.1">
    <property type="nucleotide sequence ID" value="NZ_CP014265.1"/>
</dbReference>
<feature type="transmembrane region" description="Helical" evidence="2">
    <location>
        <begin position="179"/>
        <end position="200"/>
    </location>
</feature>
<dbReference type="OrthoDB" id="77949at2157"/>
<feature type="compositionally biased region" description="Basic and acidic residues" evidence="1">
    <location>
        <begin position="37"/>
        <end position="47"/>
    </location>
</feature>
<evidence type="ECO:0000313" key="3">
    <source>
        <dbReference type="EMBL" id="AMK14824.1"/>
    </source>
</evidence>
<keyword evidence="2" id="KW-0472">Membrane</keyword>
<dbReference type="Proteomes" id="UP000066376">
    <property type="component" value="Chromosome"/>
</dbReference>
<name>A0A126QYD8_METOL</name>
<proteinExistence type="predicted"/>
<reference evidence="5" key="2">
    <citation type="submission" date="2016-02" db="EMBL/GenBank/DDBJ databases">
        <title>The draft genome sequence of the rumen methanogen Methanobrevibacter olleyae YLM1.</title>
        <authorList>
            <consortium name="New Zealand Agricultural Greenhouse Gas Research Centre/Pastoral Greenhouse Gas Research Consortium"/>
            <person name="Kelly W.J."/>
            <person name="Li D."/>
            <person name="Lambie S.C."/>
            <person name="Attwood G.T."/>
            <person name="Altermann E."/>
            <person name="Leahy S.C."/>
        </authorList>
    </citation>
    <scope>NUCLEOTIDE SEQUENCE [LARGE SCALE GENOMIC DNA]</scope>
    <source>
        <strain evidence="5">YLM1</strain>
    </source>
</reference>